<organism evidence="1 2">
    <name type="scientific">Apiospora marii</name>
    <dbReference type="NCBI Taxonomy" id="335849"/>
    <lineage>
        <taxon>Eukaryota</taxon>
        <taxon>Fungi</taxon>
        <taxon>Dikarya</taxon>
        <taxon>Ascomycota</taxon>
        <taxon>Pezizomycotina</taxon>
        <taxon>Sordariomycetes</taxon>
        <taxon>Xylariomycetidae</taxon>
        <taxon>Amphisphaeriales</taxon>
        <taxon>Apiosporaceae</taxon>
        <taxon>Apiospora</taxon>
    </lineage>
</organism>
<evidence type="ECO:0000313" key="1">
    <source>
        <dbReference type="EMBL" id="KAK8009434.1"/>
    </source>
</evidence>
<evidence type="ECO:0000313" key="2">
    <source>
        <dbReference type="Proteomes" id="UP001396898"/>
    </source>
</evidence>
<comment type="caution">
    <text evidence="1">The sequence shown here is derived from an EMBL/GenBank/DDBJ whole genome shotgun (WGS) entry which is preliminary data.</text>
</comment>
<keyword evidence="2" id="KW-1185">Reference proteome</keyword>
<dbReference type="Proteomes" id="UP001396898">
    <property type="component" value="Unassembled WGS sequence"/>
</dbReference>
<proteinExistence type="predicted"/>
<name>A0ABR1RFQ8_9PEZI</name>
<gene>
    <name evidence="1" type="ORF">PG991_011985</name>
</gene>
<dbReference type="EMBL" id="JAQQWI010000016">
    <property type="protein sequence ID" value="KAK8009434.1"/>
    <property type="molecule type" value="Genomic_DNA"/>
</dbReference>
<reference evidence="1 2" key="1">
    <citation type="submission" date="2023-01" db="EMBL/GenBank/DDBJ databases">
        <title>Analysis of 21 Apiospora genomes using comparative genomics revels a genus with tremendous synthesis potential of carbohydrate active enzymes and secondary metabolites.</title>
        <authorList>
            <person name="Sorensen T."/>
        </authorList>
    </citation>
    <scope>NUCLEOTIDE SEQUENCE [LARGE SCALE GENOMIC DNA]</scope>
    <source>
        <strain evidence="1 2">CBS 20057</strain>
    </source>
</reference>
<accession>A0ABR1RFQ8</accession>
<protein>
    <submittedName>
        <fullName evidence="1">Uncharacterized protein</fullName>
    </submittedName>
</protein>
<sequence>MASTMSVTAMMGRNLLTRRASSQEGLMSLRSAEVVDRMCNKLLADHARFILKHAVHHDHPHITPPPWDLEKVGRNVVDKVERLIEIWRWSRPLGQIGESTRRELERAVESLLKQAAGGGAGDGFGAQITKKGALPPSAPSPSPVLGEYTEDSLPDALVATLKTEENVSFGILGKKVGEIERLALTYPEACEAVADNIHAVLQRYDVEVGYPARWSRQSAK</sequence>